<dbReference type="PANTHER" id="PTHR37257">
    <property type="entry name" value="PROTEIN PLASTID TRANSCRIPTIONALLY ACTIVE 7"/>
    <property type="match status" value="1"/>
</dbReference>
<evidence type="ECO:0000313" key="2">
    <source>
        <dbReference type="Proteomes" id="UP001054252"/>
    </source>
</evidence>
<comment type="caution">
    <text evidence="1">The sequence shown here is derived from an EMBL/GenBank/DDBJ whole genome shotgun (WGS) entry which is preliminary data.</text>
</comment>
<proteinExistence type="predicted"/>
<dbReference type="PANTHER" id="PTHR37257:SF1">
    <property type="entry name" value="PROTEIN PLASTID TRANSCRIPTIONALLY ACTIVE 7"/>
    <property type="match status" value="1"/>
</dbReference>
<dbReference type="Proteomes" id="UP001054252">
    <property type="component" value="Unassembled WGS sequence"/>
</dbReference>
<organism evidence="1 2">
    <name type="scientific">Rubroshorea leprosula</name>
    <dbReference type="NCBI Taxonomy" id="152421"/>
    <lineage>
        <taxon>Eukaryota</taxon>
        <taxon>Viridiplantae</taxon>
        <taxon>Streptophyta</taxon>
        <taxon>Embryophyta</taxon>
        <taxon>Tracheophyta</taxon>
        <taxon>Spermatophyta</taxon>
        <taxon>Magnoliopsida</taxon>
        <taxon>eudicotyledons</taxon>
        <taxon>Gunneridae</taxon>
        <taxon>Pentapetalae</taxon>
        <taxon>rosids</taxon>
        <taxon>malvids</taxon>
        <taxon>Malvales</taxon>
        <taxon>Dipterocarpaceae</taxon>
        <taxon>Rubroshorea</taxon>
    </lineage>
</organism>
<dbReference type="EMBL" id="BPVZ01000069">
    <property type="protein sequence ID" value="GKV25576.1"/>
    <property type="molecule type" value="Genomic_DNA"/>
</dbReference>
<name>A0AAV5KM34_9ROSI</name>
<dbReference type="AlphaFoldDB" id="A0AAV5KM34"/>
<reference evidence="1 2" key="1">
    <citation type="journal article" date="2021" name="Commun. Biol.">
        <title>The genome of Shorea leprosula (Dipterocarpaceae) highlights the ecological relevance of drought in aseasonal tropical rainforests.</title>
        <authorList>
            <person name="Ng K.K.S."/>
            <person name="Kobayashi M.J."/>
            <person name="Fawcett J.A."/>
            <person name="Hatakeyama M."/>
            <person name="Paape T."/>
            <person name="Ng C.H."/>
            <person name="Ang C.C."/>
            <person name="Tnah L.H."/>
            <person name="Lee C.T."/>
            <person name="Nishiyama T."/>
            <person name="Sese J."/>
            <person name="O'Brien M.J."/>
            <person name="Copetti D."/>
            <person name="Mohd Noor M.I."/>
            <person name="Ong R.C."/>
            <person name="Putra M."/>
            <person name="Sireger I.Z."/>
            <person name="Indrioko S."/>
            <person name="Kosugi Y."/>
            <person name="Izuno A."/>
            <person name="Isagi Y."/>
            <person name="Lee S.L."/>
            <person name="Shimizu K.K."/>
        </authorList>
    </citation>
    <scope>NUCLEOTIDE SEQUENCE [LARGE SCALE GENOMIC DNA]</scope>
    <source>
        <strain evidence="1">214</strain>
    </source>
</reference>
<accession>A0AAV5KM34</accession>
<sequence length="173" mass="19747">MALAISNLPFLSSSFSSRMQARTGNGNSWGLSSLSSQFQVVSRLQNNSGRGGGRVWRRRKLTKKDDMLRYKLERVPFLEEEIRKIREGGKLLTMDIHRLLLSEDNRFDFVNEIAAEANELVETNMDDYGGKKKAILQVLSDRVTDTTGFYRPDAYAESDPFKPGPNYLKEEFT</sequence>
<gene>
    <name evidence="1" type="ORF">SLEP1_g34992</name>
</gene>
<dbReference type="GO" id="GO:0042793">
    <property type="term" value="P:plastid transcription"/>
    <property type="evidence" value="ECO:0007669"/>
    <property type="project" value="InterPro"/>
</dbReference>
<evidence type="ECO:0008006" key="3">
    <source>
        <dbReference type="Google" id="ProtNLM"/>
    </source>
</evidence>
<protein>
    <recommendedName>
        <fullName evidence="3">Protein PLASTID TRANSCRIPTIONALLY ACTIVE 7</fullName>
    </recommendedName>
</protein>
<dbReference type="GO" id="GO:0000427">
    <property type="term" value="C:plastid-encoded plastid RNA polymerase complex"/>
    <property type="evidence" value="ECO:0007669"/>
    <property type="project" value="InterPro"/>
</dbReference>
<evidence type="ECO:0000313" key="1">
    <source>
        <dbReference type="EMBL" id="GKV25576.1"/>
    </source>
</evidence>
<keyword evidence="2" id="KW-1185">Reference proteome</keyword>
<dbReference type="InterPro" id="IPR038958">
    <property type="entry name" value="PTAC7"/>
</dbReference>